<dbReference type="GO" id="GO:0110154">
    <property type="term" value="P:RNA decapping"/>
    <property type="evidence" value="ECO:0007669"/>
    <property type="project" value="TreeGrafter"/>
</dbReference>
<dbReference type="InterPro" id="IPR050126">
    <property type="entry name" value="Ap4A_hydrolase"/>
</dbReference>
<dbReference type="GO" id="GO:0005737">
    <property type="term" value="C:cytoplasm"/>
    <property type="evidence" value="ECO:0007669"/>
    <property type="project" value="TreeGrafter"/>
</dbReference>
<evidence type="ECO:0000313" key="2">
    <source>
        <dbReference type="EMBL" id="SDM66073.1"/>
    </source>
</evidence>
<evidence type="ECO:0000259" key="1">
    <source>
        <dbReference type="Pfam" id="PF00149"/>
    </source>
</evidence>
<dbReference type="InterPro" id="IPR004843">
    <property type="entry name" value="Calcineurin-like_PHP"/>
</dbReference>
<sequence>MANIFSISDIHGCYEAMIDTLSLIDLESDENSKLLFLGDYINRGKDSCRVLYHIKNLEEKYPNQVVVLIGNHEQMFLDWYCSEDEFIWLSQDQQLLTTKSFFETEHWEYFFRELQHLERFTPRMSNFIKGEMKKEHTGLFKWLLSKSKEFFYETEMQIYVHAGVCEADSELWKHATEPHEFTWKYPAETGSFYKDIIAGHVSTVDVTNDNSYLGKVFWDGQSHFFIDGETIESNIVPLLKFDTCTGVYSSYNKLTNDSWVEYKIAKRSV</sequence>
<feature type="domain" description="Calcineurin-like phosphoesterase" evidence="1">
    <location>
        <begin position="4"/>
        <end position="89"/>
    </location>
</feature>
<reference evidence="3" key="1">
    <citation type="submission" date="2016-10" db="EMBL/GenBank/DDBJ databases">
        <authorList>
            <person name="Varghese N."/>
            <person name="Submissions S."/>
        </authorList>
    </citation>
    <scope>NUCLEOTIDE SEQUENCE [LARGE SCALE GENOMIC DNA]</scope>
    <source>
        <strain evidence="3">CGMCC 1.6199</strain>
    </source>
</reference>
<protein>
    <submittedName>
        <fullName evidence="2">Serine/threonine protein phosphatase 1</fullName>
    </submittedName>
</protein>
<dbReference type="Proteomes" id="UP000182347">
    <property type="component" value="Unassembled WGS sequence"/>
</dbReference>
<dbReference type="AlphaFoldDB" id="A0A1G9V1U3"/>
<organism evidence="2 3">
    <name type="scientific">Sediminibacillus halophilus</name>
    <dbReference type="NCBI Taxonomy" id="482461"/>
    <lineage>
        <taxon>Bacteria</taxon>
        <taxon>Bacillati</taxon>
        <taxon>Bacillota</taxon>
        <taxon>Bacilli</taxon>
        <taxon>Bacillales</taxon>
        <taxon>Bacillaceae</taxon>
        <taxon>Sediminibacillus</taxon>
    </lineage>
</organism>
<dbReference type="GO" id="GO:0008803">
    <property type="term" value="F:bis(5'-nucleosyl)-tetraphosphatase (symmetrical) activity"/>
    <property type="evidence" value="ECO:0007669"/>
    <property type="project" value="TreeGrafter"/>
</dbReference>
<dbReference type="SUPFAM" id="SSF56300">
    <property type="entry name" value="Metallo-dependent phosphatases"/>
    <property type="match status" value="1"/>
</dbReference>
<dbReference type="STRING" id="482461.SAMN05216244_3094"/>
<dbReference type="InterPro" id="IPR029052">
    <property type="entry name" value="Metallo-depent_PP-like"/>
</dbReference>
<evidence type="ECO:0000313" key="3">
    <source>
        <dbReference type="Proteomes" id="UP000182347"/>
    </source>
</evidence>
<dbReference type="EMBL" id="FNHF01000004">
    <property type="protein sequence ID" value="SDM66073.1"/>
    <property type="molecule type" value="Genomic_DNA"/>
</dbReference>
<dbReference type="OrthoDB" id="384253at2"/>
<dbReference type="PANTHER" id="PTHR42850:SF4">
    <property type="entry name" value="ZINC-DEPENDENT ENDOPOLYPHOSPHATASE"/>
    <property type="match status" value="1"/>
</dbReference>
<dbReference type="GO" id="GO:0016791">
    <property type="term" value="F:phosphatase activity"/>
    <property type="evidence" value="ECO:0007669"/>
    <property type="project" value="TreeGrafter"/>
</dbReference>
<dbReference type="PANTHER" id="PTHR42850">
    <property type="entry name" value="METALLOPHOSPHOESTERASE"/>
    <property type="match status" value="1"/>
</dbReference>
<keyword evidence="3" id="KW-1185">Reference proteome</keyword>
<dbReference type="RefSeq" id="WP_074600178.1">
    <property type="nucleotide sequence ID" value="NZ_FNHF01000004.1"/>
</dbReference>
<accession>A0A1G9V1U3</accession>
<dbReference type="Pfam" id="PF00149">
    <property type="entry name" value="Metallophos"/>
    <property type="match status" value="1"/>
</dbReference>
<proteinExistence type="predicted"/>
<dbReference type="Gene3D" id="3.60.21.10">
    <property type="match status" value="1"/>
</dbReference>
<name>A0A1G9V1U3_9BACI</name>
<gene>
    <name evidence="2" type="ORF">SAMN05216244_3094</name>
</gene>